<dbReference type="Proteomes" id="UP000647416">
    <property type="component" value="Unassembled WGS sequence"/>
</dbReference>
<evidence type="ECO:0000313" key="11">
    <source>
        <dbReference type="EMBL" id="MBC8595642.1"/>
    </source>
</evidence>
<dbReference type="InterPro" id="IPR038729">
    <property type="entry name" value="Rad50/SbcC_AAA"/>
</dbReference>
<dbReference type="NCBIfam" id="TIGR00634">
    <property type="entry name" value="recN"/>
    <property type="match status" value="1"/>
</dbReference>
<dbReference type="AlphaFoldDB" id="A0A926FBI1"/>
<dbReference type="PIRSF" id="PIRSF003128">
    <property type="entry name" value="RecN"/>
    <property type="match status" value="1"/>
</dbReference>
<gene>
    <name evidence="11" type="primary">recN</name>
    <name evidence="11" type="ORF">H8706_01990</name>
</gene>
<keyword evidence="5" id="KW-0067">ATP-binding</keyword>
<keyword evidence="4 8" id="KW-0227">DNA damage</keyword>
<dbReference type="InterPro" id="IPR027417">
    <property type="entry name" value="P-loop_NTPase"/>
</dbReference>
<dbReference type="EMBL" id="JACRTE010000002">
    <property type="protein sequence ID" value="MBC8595642.1"/>
    <property type="molecule type" value="Genomic_DNA"/>
</dbReference>
<evidence type="ECO:0000256" key="4">
    <source>
        <dbReference type="ARBA" id="ARBA00022763"/>
    </source>
</evidence>
<sequence length="565" mass="63422">MLTHLSIKNIAVIDKAQIDFDNGFNILTGETGAGKSIIINSLNILKGERASKELIRSGEQSARVDGIFTVSDEIKNEIENLIGIDVDDNEIMISREFNLDGKNSVRINGSVVTLSMLKEIGEFFVNIHGQHDSTSLLVKKSHMGFLDNFGGENLKNALSEYAKVYEEYKKTKSELDALSTDETEKERRMDLLKYQIEEIEVANLSADEEDDLTERRNFLANAQKISENCLSAFDKLYDGEETGNSAHDLIWEAVKLLEQVTEFNSELDGICKELTDMTYIISDHSHTIKKLADSLDSNDYELNEIEERLDLIYSLKRKYGANLGDVLKYLDKIKKEYAEIEHSGEQIKILNEKLKELELERLEKAEALSLIRKENAKILSEKICAELAELEMSKTVFEVKIEDTEFSANGKDDIEFLISTNLGEMPKPLSKIASGGELSRIILAIKSVITSEKSAGTLIFDEVDTGVSGKTAQKIGEKLYKMTKSAQVICITHLAQIAALADKHFLIEKKTENGRTRTEITPLEGDLRVNEIARIIGGEVITDLTRENAKEQILLADEIKNKLKK</sequence>
<feature type="coiled-coil region" evidence="9">
    <location>
        <begin position="340"/>
        <end position="374"/>
    </location>
</feature>
<evidence type="ECO:0000259" key="10">
    <source>
        <dbReference type="Pfam" id="PF13476"/>
    </source>
</evidence>
<organism evidence="11 12">
    <name type="scientific">Qingrenia yutianensis</name>
    <dbReference type="NCBI Taxonomy" id="2763676"/>
    <lineage>
        <taxon>Bacteria</taxon>
        <taxon>Bacillati</taxon>
        <taxon>Bacillota</taxon>
        <taxon>Clostridia</taxon>
        <taxon>Eubacteriales</taxon>
        <taxon>Oscillospiraceae</taxon>
        <taxon>Qingrenia</taxon>
    </lineage>
</organism>
<comment type="similarity">
    <text evidence="1 8">Belongs to the RecN family.</text>
</comment>
<evidence type="ECO:0000256" key="1">
    <source>
        <dbReference type="ARBA" id="ARBA00009441"/>
    </source>
</evidence>
<keyword evidence="9" id="KW-0175">Coiled coil</keyword>
<dbReference type="FunFam" id="3.40.50.300:FF:000356">
    <property type="entry name" value="DNA repair protein RecN"/>
    <property type="match status" value="1"/>
</dbReference>
<comment type="function">
    <text evidence="8">May be involved in recombinational repair of damaged DNA.</text>
</comment>
<evidence type="ECO:0000256" key="8">
    <source>
        <dbReference type="PIRNR" id="PIRNR003128"/>
    </source>
</evidence>
<dbReference type="Pfam" id="PF13476">
    <property type="entry name" value="AAA_23"/>
    <property type="match status" value="1"/>
</dbReference>
<dbReference type="GO" id="GO:0005524">
    <property type="term" value="F:ATP binding"/>
    <property type="evidence" value="ECO:0007669"/>
    <property type="project" value="UniProtKB-KW"/>
</dbReference>
<dbReference type="InterPro" id="IPR004604">
    <property type="entry name" value="DNA_recomb/repair_RecN"/>
</dbReference>
<comment type="caution">
    <text evidence="11">The sequence shown here is derived from an EMBL/GenBank/DDBJ whole genome shotgun (WGS) entry which is preliminary data.</text>
</comment>
<keyword evidence="6 8" id="KW-0234">DNA repair</keyword>
<feature type="domain" description="Rad50/SbcC-type AAA" evidence="10">
    <location>
        <begin position="5"/>
        <end position="200"/>
    </location>
</feature>
<dbReference type="GO" id="GO:0016887">
    <property type="term" value="F:ATP hydrolysis activity"/>
    <property type="evidence" value="ECO:0007669"/>
    <property type="project" value="InterPro"/>
</dbReference>
<evidence type="ECO:0000256" key="3">
    <source>
        <dbReference type="ARBA" id="ARBA00022741"/>
    </source>
</evidence>
<dbReference type="GO" id="GO:0006302">
    <property type="term" value="P:double-strand break repair"/>
    <property type="evidence" value="ECO:0007669"/>
    <property type="project" value="InterPro"/>
</dbReference>
<dbReference type="GO" id="GO:0009432">
    <property type="term" value="P:SOS response"/>
    <property type="evidence" value="ECO:0007669"/>
    <property type="project" value="TreeGrafter"/>
</dbReference>
<dbReference type="GO" id="GO:0006310">
    <property type="term" value="P:DNA recombination"/>
    <property type="evidence" value="ECO:0007669"/>
    <property type="project" value="InterPro"/>
</dbReference>
<keyword evidence="12" id="KW-1185">Reference proteome</keyword>
<evidence type="ECO:0000256" key="6">
    <source>
        <dbReference type="ARBA" id="ARBA00023204"/>
    </source>
</evidence>
<accession>A0A926FBI1</accession>
<dbReference type="PANTHER" id="PTHR11059:SF0">
    <property type="entry name" value="DNA REPAIR PROTEIN RECN"/>
    <property type="match status" value="1"/>
</dbReference>
<dbReference type="RefSeq" id="WP_262431304.1">
    <property type="nucleotide sequence ID" value="NZ_JACRTE010000002.1"/>
</dbReference>
<dbReference type="CDD" id="cd03241">
    <property type="entry name" value="ABC_RecN"/>
    <property type="match status" value="2"/>
</dbReference>
<evidence type="ECO:0000256" key="9">
    <source>
        <dbReference type="SAM" id="Coils"/>
    </source>
</evidence>
<evidence type="ECO:0000256" key="7">
    <source>
        <dbReference type="ARBA" id="ARBA00033408"/>
    </source>
</evidence>
<dbReference type="GO" id="GO:0043590">
    <property type="term" value="C:bacterial nucleoid"/>
    <property type="evidence" value="ECO:0007669"/>
    <property type="project" value="TreeGrafter"/>
</dbReference>
<dbReference type="Gene3D" id="3.40.50.300">
    <property type="entry name" value="P-loop containing nucleotide triphosphate hydrolases"/>
    <property type="match status" value="2"/>
</dbReference>
<dbReference type="PANTHER" id="PTHR11059">
    <property type="entry name" value="DNA REPAIR PROTEIN RECN"/>
    <property type="match status" value="1"/>
</dbReference>
<name>A0A926FBI1_9FIRM</name>
<dbReference type="SUPFAM" id="SSF52540">
    <property type="entry name" value="P-loop containing nucleoside triphosphate hydrolases"/>
    <property type="match status" value="2"/>
</dbReference>
<reference evidence="11" key="1">
    <citation type="submission" date="2020-08" db="EMBL/GenBank/DDBJ databases">
        <title>Genome public.</title>
        <authorList>
            <person name="Liu C."/>
            <person name="Sun Q."/>
        </authorList>
    </citation>
    <scope>NUCLEOTIDE SEQUENCE</scope>
    <source>
        <strain evidence="11">NSJ-50</strain>
    </source>
</reference>
<keyword evidence="3" id="KW-0547">Nucleotide-binding</keyword>
<proteinExistence type="inferred from homology"/>
<evidence type="ECO:0000313" key="12">
    <source>
        <dbReference type="Proteomes" id="UP000647416"/>
    </source>
</evidence>
<evidence type="ECO:0000256" key="2">
    <source>
        <dbReference type="ARBA" id="ARBA00021315"/>
    </source>
</evidence>
<dbReference type="FunFam" id="3.40.50.300:FF:000319">
    <property type="entry name" value="DNA repair protein RecN"/>
    <property type="match status" value="1"/>
</dbReference>
<evidence type="ECO:0000256" key="5">
    <source>
        <dbReference type="ARBA" id="ARBA00022840"/>
    </source>
</evidence>
<protein>
    <recommendedName>
        <fullName evidence="2 8">DNA repair protein RecN</fullName>
    </recommendedName>
    <alternativeName>
        <fullName evidence="7 8">Recombination protein N</fullName>
    </alternativeName>
</protein>